<keyword evidence="2" id="KW-1185">Reference proteome</keyword>
<protein>
    <submittedName>
        <fullName evidence="1">Uncharacterized protein</fullName>
    </submittedName>
</protein>
<evidence type="ECO:0000313" key="2">
    <source>
        <dbReference type="Proteomes" id="UP001497680"/>
    </source>
</evidence>
<accession>A0ACC0CX52</accession>
<comment type="caution">
    <text evidence="1">The sequence shown here is derived from an EMBL/GenBank/DDBJ whole genome shotgun (WGS) entry which is preliminary data.</text>
</comment>
<sequence>MDSTESTDSPYWRATWYNVTLEDVLPTRGFEFEDDQQIFEDEQDGYLVKMALQVVTPSLDKHEVDAALASLMKDAIRIGAEFRAAHPTALFIEGDSISPIPISAVFEEARKQSRWAIDLPTGIIPHLMDQLIHERYLYITFSHFRGMSKSDRKKKPGQLATAIDEWLHDKPVEEPDEIWVRSPVERIKYMMDKMLKREGADWGADDSDYLDEEEDHTADAEMGDDDDVEMDDAESTIVVNTENSIIVDTSMHDAAEDSIVVDTSMRDAAEDSIVVSTDLDDSAMS</sequence>
<organism evidence="1 2">
    <name type="scientific">Hypoxylon rubiginosum</name>
    <dbReference type="NCBI Taxonomy" id="110542"/>
    <lineage>
        <taxon>Eukaryota</taxon>
        <taxon>Fungi</taxon>
        <taxon>Dikarya</taxon>
        <taxon>Ascomycota</taxon>
        <taxon>Pezizomycotina</taxon>
        <taxon>Sordariomycetes</taxon>
        <taxon>Xylariomycetidae</taxon>
        <taxon>Xylariales</taxon>
        <taxon>Hypoxylaceae</taxon>
        <taxon>Hypoxylon</taxon>
    </lineage>
</organism>
<dbReference type="EMBL" id="MU394334">
    <property type="protein sequence ID" value="KAI6084685.1"/>
    <property type="molecule type" value="Genomic_DNA"/>
</dbReference>
<reference evidence="1 2" key="1">
    <citation type="journal article" date="2022" name="New Phytol.">
        <title>Ecological generalism drives hyperdiversity of secondary metabolite gene clusters in xylarialean endophytes.</title>
        <authorList>
            <person name="Franco M.E.E."/>
            <person name="Wisecaver J.H."/>
            <person name="Arnold A.E."/>
            <person name="Ju Y.M."/>
            <person name="Slot J.C."/>
            <person name="Ahrendt S."/>
            <person name="Moore L.P."/>
            <person name="Eastman K.E."/>
            <person name="Scott K."/>
            <person name="Konkel Z."/>
            <person name="Mondo S.J."/>
            <person name="Kuo A."/>
            <person name="Hayes R.D."/>
            <person name="Haridas S."/>
            <person name="Andreopoulos B."/>
            <person name="Riley R."/>
            <person name="LaButti K."/>
            <person name="Pangilinan J."/>
            <person name="Lipzen A."/>
            <person name="Amirebrahimi M."/>
            <person name="Yan J."/>
            <person name="Adam C."/>
            <person name="Keymanesh K."/>
            <person name="Ng V."/>
            <person name="Louie K."/>
            <person name="Northen T."/>
            <person name="Drula E."/>
            <person name="Henrissat B."/>
            <person name="Hsieh H.M."/>
            <person name="Youens-Clark K."/>
            <person name="Lutzoni F."/>
            <person name="Miadlikowska J."/>
            <person name="Eastwood D.C."/>
            <person name="Hamelin R.C."/>
            <person name="Grigoriev I.V."/>
            <person name="U'Ren J.M."/>
        </authorList>
    </citation>
    <scope>NUCLEOTIDE SEQUENCE [LARGE SCALE GENOMIC DNA]</scope>
    <source>
        <strain evidence="1 2">ER1909</strain>
    </source>
</reference>
<gene>
    <name evidence="1" type="ORF">F4821DRAFT_167790</name>
</gene>
<evidence type="ECO:0000313" key="1">
    <source>
        <dbReference type="EMBL" id="KAI6084685.1"/>
    </source>
</evidence>
<name>A0ACC0CX52_9PEZI</name>
<proteinExistence type="predicted"/>
<dbReference type="Proteomes" id="UP001497680">
    <property type="component" value="Unassembled WGS sequence"/>
</dbReference>